<dbReference type="SUPFAM" id="SSF48403">
    <property type="entry name" value="Ankyrin repeat"/>
    <property type="match status" value="1"/>
</dbReference>
<keyword evidence="2" id="KW-1185">Reference proteome</keyword>
<reference evidence="1 2" key="1">
    <citation type="submission" date="2024-09" db="EMBL/GenBank/DDBJ databases">
        <title>Genome sequencing and assembly of Phytophthora oleae, isolate VK10A, causative agent of rot of olive drupes.</title>
        <authorList>
            <person name="Conti Taguali S."/>
            <person name="Riolo M."/>
            <person name="La Spada F."/>
            <person name="Cacciola S.O."/>
            <person name="Dionisio G."/>
        </authorList>
    </citation>
    <scope>NUCLEOTIDE SEQUENCE [LARGE SCALE GENOMIC DNA]</scope>
    <source>
        <strain evidence="1 2">VK10A</strain>
    </source>
</reference>
<comment type="caution">
    <text evidence="1">The sequence shown here is derived from an EMBL/GenBank/DDBJ whole genome shotgun (WGS) entry which is preliminary data.</text>
</comment>
<gene>
    <name evidence="1" type="ORF">V7S43_007202</name>
</gene>
<evidence type="ECO:0000313" key="1">
    <source>
        <dbReference type="EMBL" id="KAL3667648.1"/>
    </source>
</evidence>
<dbReference type="InterPro" id="IPR052050">
    <property type="entry name" value="SecEffector_AnkRepeat"/>
</dbReference>
<dbReference type="AlphaFoldDB" id="A0ABD3FLM7"/>
<organism evidence="1 2">
    <name type="scientific">Phytophthora oleae</name>
    <dbReference type="NCBI Taxonomy" id="2107226"/>
    <lineage>
        <taxon>Eukaryota</taxon>
        <taxon>Sar</taxon>
        <taxon>Stramenopiles</taxon>
        <taxon>Oomycota</taxon>
        <taxon>Peronosporomycetes</taxon>
        <taxon>Peronosporales</taxon>
        <taxon>Peronosporaceae</taxon>
        <taxon>Phytophthora</taxon>
    </lineage>
</organism>
<dbReference type="PANTHER" id="PTHR46586">
    <property type="entry name" value="ANKYRIN REPEAT-CONTAINING PROTEIN"/>
    <property type="match status" value="1"/>
</dbReference>
<dbReference type="Gene3D" id="1.25.40.20">
    <property type="entry name" value="Ankyrin repeat-containing domain"/>
    <property type="match status" value="1"/>
</dbReference>
<accession>A0ABD3FLM7</accession>
<dbReference type="Pfam" id="PF00023">
    <property type="entry name" value="Ank"/>
    <property type="match status" value="1"/>
</dbReference>
<dbReference type="InterPro" id="IPR002110">
    <property type="entry name" value="Ankyrin_rpt"/>
</dbReference>
<dbReference type="EMBL" id="JBIMZQ010000013">
    <property type="protein sequence ID" value="KAL3667648.1"/>
    <property type="molecule type" value="Genomic_DNA"/>
</dbReference>
<dbReference type="PANTHER" id="PTHR46586:SF3">
    <property type="entry name" value="ANKYRIN REPEAT-CONTAINING PROTEIN"/>
    <property type="match status" value="1"/>
</dbReference>
<name>A0ABD3FLM7_9STRA</name>
<sequence>MAKLSVGKCLPPTAGVALLSAVENKDLKMLELFAPIHGVYPEGDPYKLRDLVHAARDCQVKMVKILVRYGDETTIESAVATIPPTTSVAVFNLLLEKSNSDARKRIFCNLAAKGFVNLAGRLLDRMDAMTLRWALLSAASNGHFDMVKMLLRKVDTVSVDCALEAAAIKGELDVVELLRGWCSSRGLSDAVSSAGSNGHEEVV</sequence>
<dbReference type="InterPro" id="IPR036770">
    <property type="entry name" value="Ankyrin_rpt-contain_sf"/>
</dbReference>
<evidence type="ECO:0008006" key="3">
    <source>
        <dbReference type="Google" id="ProtNLM"/>
    </source>
</evidence>
<proteinExistence type="predicted"/>
<evidence type="ECO:0000313" key="2">
    <source>
        <dbReference type="Proteomes" id="UP001632037"/>
    </source>
</evidence>
<protein>
    <recommendedName>
        <fullName evidence="3">Ankyrin repeat protein</fullName>
    </recommendedName>
</protein>
<dbReference type="Proteomes" id="UP001632037">
    <property type="component" value="Unassembled WGS sequence"/>
</dbReference>